<dbReference type="AlphaFoldDB" id="A0A1Y1X6G4"/>
<organism evidence="1 2">
    <name type="scientific">Anaeromyces robustus</name>
    <dbReference type="NCBI Taxonomy" id="1754192"/>
    <lineage>
        <taxon>Eukaryota</taxon>
        <taxon>Fungi</taxon>
        <taxon>Fungi incertae sedis</taxon>
        <taxon>Chytridiomycota</taxon>
        <taxon>Chytridiomycota incertae sedis</taxon>
        <taxon>Neocallimastigomycetes</taxon>
        <taxon>Neocallimastigales</taxon>
        <taxon>Neocallimastigaceae</taxon>
        <taxon>Anaeromyces</taxon>
    </lineage>
</organism>
<sequence>MKNERGVPDLNRRPIDLHGLNGLKFRYVVVFKKSFLMSIKSEQSGGKSSIFGELFFNSSISEFQF</sequence>
<evidence type="ECO:0000313" key="1">
    <source>
        <dbReference type="EMBL" id="ORX80884.1"/>
    </source>
</evidence>
<reference evidence="1 2" key="1">
    <citation type="submission" date="2016-08" db="EMBL/GenBank/DDBJ databases">
        <title>A Parts List for Fungal Cellulosomes Revealed by Comparative Genomics.</title>
        <authorList>
            <consortium name="DOE Joint Genome Institute"/>
            <person name="Haitjema C.H."/>
            <person name="Gilmore S.P."/>
            <person name="Henske J.K."/>
            <person name="Solomon K.V."/>
            <person name="De Groot R."/>
            <person name="Kuo A."/>
            <person name="Mondo S.J."/>
            <person name="Salamov A.A."/>
            <person name="Labutti K."/>
            <person name="Zhao Z."/>
            <person name="Chiniquy J."/>
            <person name="Barry K."/>
            <person name="Brewer H.M."/>
            <person name="Purvine S.O."/>
            <person name="Wright A.T."/>
            <person name="Boxma B."/>
            <person name="Van Alen T."/>
            <person name="Hackstein J.H."/>
            <person name="Baker S.E."/>
            <person name="Grigoriev I.V."/>
            <person name="O'Malley M.A."/>
        </authorList>
    </citation>
    <scope>NUCLEOTIDE SEQUENCE [LARGE SCALE GENOMIC DNA]</scope>
    <source>
        <strain evidence="1 2">S4</strain>
    </source>
</reference>
<dbReference type="Proteomes" id="UP000193944">
    <property type="component" value="Unassembled WGS sequence"/>
</dbReference>
<evidence type="ECO:0000313" key="2">
    <source>
        <dbReference type="Proteomes" id="UP000193944"/>
    </source>
</evidence>
<name>A0A1Y1X6G4_9FUNG</name>
<keyword evidence="2" id="KW-1185">Reference proteome</keyword>
<reference evidence="1 2" key="2">
    <citation type="submission" date="2016-08" db="EMBL/GenBank/DDBJ databases">
        <title>Pervasive Adenine N6-methylation of Active Genes in Fungi.</title>
        <authorList>
            <consortium name="DOE Joint Genome Institute"/>
            <person name="Mondo S.J."/>
            <person name="Dannebaum R.O."/>
            <person name="Kuo R.C."/>
            <person name="Labutti K."/>
            <person name="Haridas S."/>
            <person name="Kuo A."/>
            <person name="Salamov A."/>
            <person name="Ahrendt S.R."/>
            <person name="Lipzen A."/>
            <person name="Sullivan W."/>
            <person name="Andreopoulos W.B."/>
            <person name="Clum A."/>
            <person name="Lindquist E."/>
            <person name="Daum C."/>
            <person name="Ramamoorthy G.K."/>
            <person name="Gryganskyi A."/>
            <person name="Culley D."/>
            <person name="Magnuson J.K."/>
            <person name="James T.Y."/>
            <person name="O'Malley M.A."/>
            <person name="Stajich J.E."/>
            <person name="Spatafora J.W."/>
            <person name="Visel A."/>
            <person name="Grigoriev I.V."/>
        </authorList>
    </citation>
    <scope>NUCLEOTIDE SEQUENCE [LARGE SCALE GENOMIC DNA]</scope>
    <source>
        <strain evidence="1 2">S4</strain>
    </source>
</reference>
<comment type="caution">
    <text evidence="1">The sequence shown here is derived from an EMBL/GenBank/DDBJ whole genome shotgun (WGS) entry which is preliminary data.</text>
</comment>
<proteinExistence type="predicted"/>
<gene>
    <name evidence="1" type="ORF">BCR32DRAFT_280188</name>
</gene>
<dbReference type="EMBL" id="MCFG01000133">
    <property type="protein sequence ID" value="ORX80884.1"/>
    <property type="molecule type" value="Genomic_DNA"/>
</dbReference>
<accession>A0A1Y1X6G4</accession>
<protein>
    <submittedName>
        <fullName evidence="1">Uncharacterized protein</fullName>
    </submittedName>
</protein>